<comment type="caution">
    <text evidence="1">The sequence shown here is derived from an EMBL/GenBank/DDBJ whole genome shotgun (WGS) entry which is preliminary data.</text>
</comment>
<accession>A0ABU0UKJ0</accession>
<keyword evidence="2" id="KW-1185">Reference proteome</keyword>
<evidence type="ECO:0000313" key="1">
    <source>
        <dbReference type="EMBL" id="MDQ1185406.1"/>
    </source>
</evidence>
<evidence type="ECO:0000313" key="2">
    <source>
        <dbReference type="Proteomes" id="UP001224781"/>
    </source>
</evidence>
<dbReference type="Proteomes" id="UP001224781">
    <property type="component" value="Unassembled WGS sequence"/>
</dbReference>
<evidence type="ECO:0008006" key="3">
    <source>
        <dbReference type="Google" id="ProtNLM"/>
    </source>
</evidence>
<sequence>MQFFIDVLSLTATATTVFEAYDLVDFNDAKITADDQPVKGVAKNPATEVGMDVSLLAIGVARVRARGAITRGAKLISAAGGGVKVAPAGAVNAFAQSLSVAADGEFVSILVR</sequence>
<gene>
    <name evidence="1" type="ORF">QE408_002549</name>
</gene>
<name>A0ABU0UKJ0_9HYPH</name>
<reference evidence="1 2" key="1">
    <citation type="submission" date="2023-07" db="EMBL/GenBank/DDBJ databases">
        <title>Functional and genomic diversity of the sorghum phyllosphere microbiome.</title>
        <authorList>
            <person name="Shade A."/>
        </authorList>
    </citation>
    <scope>NUCLEOTIDE SEQUENCE [LARGE SCALE GENOMIC DNA]</scope>
    <source>
        <strain evidence="1 2">SORGH_AS_1126</strain>
    </source>
</reference>
<dbReference type="RefSeq" id="WP_306931615.1">
    <property type="nucleotide sequence ID" value="NZ_JAUTBL010000002.1"/>
</dbReference>
<proteinExistence type="predicted"/>
<dbReference type="EMBL" id="JAUTBL010000002">
    <property type="protein sequence ID" value="MDQ1185406.1"/>
    <property type="molecule type" value="Genomic_DNA"/>
</dbReference>
<organism evidence="1 2">
    <name type="scientific">Agrobacterium larrymoorei</name>
    <dbReference type="NCBI Taxonomy" id="160699"/>
    <lineage>
        <taxon>Bacteria</taxon>
        <taxon>Pseudomonadati</taxon>
        <taxon>Pseudomonadota</taxon>
        <taxon>Alphaproteobacteria</taxon>
        <taxon>Hyphomicrobiales</taxon>
        <taxon>Rhizobiaceae</taxon>
        <taxon>Rhizobium/Agrobacterium group</taxon>
        <taxon>Agrobacterium</taxon>
    </lineage>
</organism>
<protein>
    <recommendedName>
        <fullName evidence="3">DUF2190 family protein</fullName>
    </recommendedName>
</protein>